<dbReference type="EMBL" id="NVQR01000024">
    <property type="protein sequence ID" value="PCH63196.1"/>
    <property type="molecule type" value="Genomic_DNA"/>
</dbReference>
<dbReference type="InterPro" id="IPR005844">
    <property type="entry name" value="A-D-PHexomutase_a/b/a-I"/>
</dbReference>
<evidence type="ECO:0000313" key="15">
    <source>
        <dbReference type="EMBL" id="PCH63196.1"/>
    </source>
</evidence>
<evidence type="ECO:0000259" key="11">
    <source>
        <dbReference type="Pfam" id="PF00408"/>
    </source>
</evidence>
<evidence type="ECO:0000256" key="6">
    <source>
        <dbReference type="ARBA" id="ARBA00022553"/>
    </source>
</evidence>
<evidence type="ECO:0000256" key="7">
    <source>
        <dbReference type="ARBA" id="ARBA00022723"/>
    </source>
</evidence>
<evidence type="ECO:0000256" key="5">
    <source>
        <dbReference type="ARBA" id="ARBA00012730"/>
    </source>
</evidence>
<evidence type="ECO:0000313" key="16">
    <source>
        <dbReference type="Proteomes" id="UP000218172"/>
    </source>
</evidence>
<dbReference type="PRINTS" id="PR00509">
    <property type="entry name" value="PGMPMM"/>
</dbReference>
<dbReference type="EC" id="5.4.2.8" evidence="5"/>
<dbReference type="GO" id="GO:0005975">
    <property type="term" value="P:carbohydrate metabolic process"/>
    <property type="evidence" value="ECO:0007669"/>
    <property type="project" value="InterPro"/>
</dbReference>
<keyword evidence="6" id="KW-0597">Phosphoprotein</keyword>
<comment type="pathway">
    <text evidence="3">Nucleotide-sugar biosynthesis; GDP-alpha-D-mannose biosynthesis; alpha-D-mannose 1-phosphate from D-fructose 6-phosphate: step 2/2.</text>
</comment>
<proteinExistence type="inferred from homology"/>
<dbReference type="GO" id="GO:0000287">
    <property type="term" value="F:magnesium ion binding"/>
    <property type="evidence" value="ECO:0007669"/>
    <property type="project" value="InterPro"/>
</dbReference>
<feature type="domain" description="Alpha-D-phosphohexomutase alpha/beta/alpha" evidence="14">
    <location>
        <begin position="268"/>
        <end position="375"/>
    </location>
</feature>
<feature type="domain" description="Alpha-D-phosphohexomutase alpha/beta/alpha" evidence="13">
    <location>
        <begin position="167"/>
        <end position="264"/>
    </location>
</feature>
<evidence type="ECO:0000259" key="14">
    <source>
        <dbReference type="Pfam" id="PF02880"/>
    </source>
</evidence>
<dbReference type="Pfam" id="PF02880">
    <property type="entry name" value="PGM_PMM_III"/>
    <property type="match status" value="1"/>
</dbReference>
<dbReference type="Gene3D" id="3.30.310.50">
    <property type="entry name" value="Alpha-D-phosphohexomutase, C-terminal domain"/>
    <property type="match status" value="1"/>
</dbReference>
<evidence type="ECO:0000256" key="3">
    <source>
        <dbReference type="ARBA" id="ARBA00004699"/>
    </source>
</evidence>
<gene>
    <name evidence="15" type="ORF">COC19_01500</name>
</gene>
<evidence type="ECO:0000256" key="1">
    <source>
        <dbReference type="ARBA" id="ARBA00000586"/>
    </source>
</evidence>
<dbReference type="Gene3D" id="3.40.120.10">
    <property type="entry name" value="Alpha-D-Glucose-1,6-Bisphosphate, subunit A, domain 3"/>
    <property type="match status" value="3"/>
</dbReference>
<comment type="cofactor">
    <cofactor evidence="2">
        <name>Mg(2+)</name>
        <dbReference type="ChEBI" id="CHEBI:18420"/>
    </cofactor>
</comment>
<dbReference type="InterPro" id="IPR036900">
    <property type="entry name" value="A-D-PHexomutase_C_sf"/>
</dbReference>
<evidence type="ECO:0000256" key="2">
    <source>
        <dbReference type="ARBA" id="ARBA00001946"/>
    </source>
</evidence>
<dbReference type="Pfam" id="PF02879">
    <property type="entry name" value="PGM_PMM_II"/>
    <property type="match status" value="1"/>
</dbReference>
<evidence type="ECO:0000256" key="8">
    <source>
        <dbReference type="ARBA" id="ARBA00022842"/>
    </source>
</evidence>
<dbReference type="InterPro" id="IPR005845">
    <property type="entry name" value="A-D-PHexomutase_a/b/a-II"/>
</dbReference>
<dbReference type="Pfam" id="PF00408">
    <property type="entry name" value="PGM_PMM_IV"/>
    <property type="match status" value="1"/>
</dbReference>
<evidence type="ECO:0000256" key="9">
    <source>
        <dbReference type="ARBA" id="ARBA00023235"/>
    </source>
</evidence>
<dbReference type="AlphaFoldDB" id="A0A2A4MUC9"/>
<dbReference type="PANTHER" id="PTHR43771">
    <property type="entry name" value="PHOSPHOMANNOMUTASE"/>
    <property type="match status" value="1"/>
</dbReference>
<dbReference type="SUPFAM" id="SSF55957">
    <property type="entry name" value="Phosphoglucomutase, C-terminal domain"/>
    <property type="match status" value="1"/>
</dbReference>
<keyword evidence="8 10" id="KW-0460">Magnesium</keyword>
<dbReference type="InterPro" id="IPR016055">
    <property type="entry name" value="A-D-PHexomutase_a/b/a-I/II/III"/>
</dbReference>
<keyword evidence="7 10" id="KW-0479">Metal-binding</keyword>
<dbReference type="Proteomes" id="UP000218172">
    <property type="component" value="Unassembled WGS sequence"/>
</dbReference>
<evidence type="ECO:0000259" key="12">
    <source>
        <dbReference type="Pfam" id="PF02878"/>
    </source>
</evidence>
<evidence type="ECO:0000256" key="4">
    <source>
        <dbReference type="ARBA" id="ARBA00010231"/>
    </source>
</evidence>
<comment type="similarity">
    <text evidence="4 10">Belongs to the phosphohexose mutase family.</text>
</comment>
<sequence length="472" mass="52068">MPSIPATIFRAYDIRGQFPSELNTDNIKLIGAAIASEALDCGINTLLLARDARLSSPELHRALLAAILATGCDVVDLGIVPTPLLYFATHTLRWHSGVMLTASHNPADYNGLKIVFERSCLANNQIQQIRKRIEDGQFQRGKGEILDFKSSLDAAMPDSSIENIKQAYVKYLSQDIELSRPLKIVIDCGNAVSGIIAPELFKQLGCDTSLLFCQLDGNFPNHHPDPTVAENLRQLRDKVIASQADLGIAFDGDGDRLGLVTNRGEIIDADKMLMLLAKHILPKYPGSDVVCDVKCSSKLFAMIEAYGGKAVVHRSGHSYMKQKMQATGACLGGEYAAHIFIKDRWFGFDDGLYTAARIIEILCHDPRSSSQVFASFPSGISTGEIKIEMSDSEKFHFMDKLISYAHFKDCKINLIDGLRVDFDYGWGLIRASNTSPALLLRFEADSTAQLESIKAMFKALLRQVDSQLITNF</sequence>
<organism evidence="15 16">
    <name type="scientific">SAR86 cluster bacterium</name>
    <dbReference type="NCBI Taxonomy" id="2030880"/>
    <lineage>
        <taxon>Bacteria</taxon>
        <taxon>Pseudomonadati</taxon>
        <taxon>Pseudomonadota</taxon>
        <taxon>Gammaproteobacteria</taxon>
        <taxon>SAR86 cluster</taxon>
    </lineage>
</organism>
<dbReference type="InterPro" id="IPR005843">
    <property type="entry name" value="A-D-PHexomutase_C"/>
</dbReference>
<evidence type="ECO:0000256" key="10">
    <source>
        <dbReference type="RuleBase" id="RU004326"/>
    </source>
</evidence>
<accession>A0A2A4MUC9</accession>
<dbReference type="GO" id="GO:0004615">
    <property type="term" value="F:phosphomannomutase activity"/>
    <property type="evidence" value="ECO:0007669"/>
    <property type="project" value="UniProtKB-EC"/>
</dbReference>
<reference evidence="16" key="1">
    <citation type="submission" date="2017-08" db="EMBL/GenBank/DDBJ databases">
        <title>A dynamic microbial community with high functional redundancy inhabits the cold, oxic subseafloor aquifer.</title>
        <authorList>
            <person name="Tully B.J."/>
            <person name="Wheat C.G."/>
            <person name="Glazer B.T."/>
            <person name="Huber J.A."/>
        </authorList>
    </citation>
    <scope>NUCLEOTIDE SEQUENCE [LARGE SCALE GENOMIC DNA]</scope>
</reference>
<dbReference type="InterPro" id="IPR005841">
    <property type="entry name" value="Alpha-D-phosphohexomutase_SF"/>
</dbReference>
<dbReference type="PROSITE" id="PS00710">
    <property type="entry name" value="PGM_PMM"/>
    <property type="match status" value="1"/>
</dbReference>
<keyword evidence="9" id="KW-0413">Isomerase</keyword>
<comment type="caution">
    <text evidence="15">The sequence shown here is derived from an EMBL/GenBank/DDBJ whole genome shotgun (WGS) entry which is preliminary data.</text>
</comment>
<name>A0A2A4MUC9_9GAMM</name>
<dbReference type="Pfam" id="PF02878">
    <property type="entry name" value="PGM_PMM_I"/>
    <property type="match status" value="1"/>
</dbReference>
<dbReference type="CDD" id="cd03089">
    <property type="entry name" value="PMM_PGM"/>
    <property type="match status" value="1"/>
</dbReference>
<feature type="domain" description="Alpha-D-phosphohexomutase alpha/beta/alpha" evidence="12">
    <location>
        <begin position="8"/>
        <end position="139"/>
    </location>
</feature>
<feature type="domain" description="Alpha-D-phosphohexomutase C-terminal" evidence="11">
    <location>
        <begin position="384"/>
        <end position="458"/>
    </location>
</feature>
<dbReference type="PANTHER" id="PTHR43771:SF2">
    <property type="entry name" value="PHOSPHOMANNOMUTASE_PHOSPHOGLUCOMUTASE"/>
    <property type="match status" value="1"/>
</dbReference>
<dbReference type="InterPro" id="IPR005846">
    <property type="entry name" value="A-D-PHexomutase_a/b/a-III"/>
</dbReference>
<evidence type="ECO:0000259" key="13">
    <source>
        <dbReference type="Pfam" id="PF02879"/>
    </source>
</evidence>
<dbReference type="SUPFAM" id="SSF53738">
    <property type="entry name" value="Phosphoglucomutase, first 3 domains"/>
    <property type="match status" value="3"/>
</dbReference>
<comment type="catalytic activity">
    <reaction evidence="1">
        <text>alpha-D-mannose 1-phosphate = D-mannose 6-phosphate</text>
        <dbReference type="Rhea" id="RHEA:11140"/>
        <dbReference type="ChEBI" id="CHEBI:58409"/>
        <dbReference type="ChEBI" id="CHEBI:58735"/>
        <dbReference type="EC" id="5.4.2.8"/>
    </reaction>
</comment>
<protein>
    <recommendedName>
        <fullName evidence="5">phosphomannomutase</fullName>
        <ecNumber evidence="5">5.4.2.8</ecNumber>
    </recommendedName>
</protein>
<dbReference type="InterPro" id="IPR016066">
    <property type="entry name" value="A-D-PHexomutase_CS"/>
</dbReference>